<feature type="compositionally biased region" description="Low complexity" evidence="1">
    <location>
        <begin position="153"/>
        <end position="167"/>
    </location>
</feature>
<protein>
    <submittedName>
        <fullName evidence="2">Uncharacterized protein</fullName>
    </submittedName>
</protein>
<evidence type="ECO:0000313" key="3">
    <source>
        <dbReference type="Proteomes" id="UP001597063"/>
    </source>
</evidence>
<dbReference type="Proteomes" id="UP001597063">
    <property type="component" value="Unassembled WGS sequence"/>
</dbReference>
<accession>A0ABW2Y3P3</accession>
<feature type="compositionally biased region" description="Pro residues" evidence="1">
    <location>
        <begin position="184"/>
        <end position="197"/>
    </location>
</feature>
<proteinExistence type="predicted"/>
<dbReference type="InterPro" id="IPR011990">
    <property type="entry name" value="TPR-like_helical_dom_sf"/>
</dbReference>
<dbReference type="SUPFAM" id="SSF81901">
    <property type="entry name" value="HCP-like"/>
    <property type="match status" value="1"/>
</dbReference>
<evidence type="ECO:0000313" key="2">
    <source>
        <dbReference type="EMBL" id="MFD0691485.1"/>
    </source>
</evidence>
<name>A0ABW2Y3P3_9ACTN</name>
<evidence type="ECO:0000256" key="1">
    <source>
        <dbReference type="SAM" id="MobiDB-lite"/>
    </source>
</evidence>
<feature type="compositionally biased region" description="Polar residues" evidence="1">
    <location>
        <begin position="205"/>
        <end position="214"/>
    </location>
</feature>
<sequence>MADEAASSRYDCVPRHTSLIQNLNDFLVFCGKPSLGDIKRISKQLAARYGPRYATVDELPTATVSAVLAGKRKRPPKQAWLVAFVLSCEWYAWTEGAALTEWADGARRTGPPDPEKVLACWIEEHQAVQYEAVRHPAAPHDAVRERRHRTVRPVASPADPVAAVPVSGQAEPPADRPPALVSRQPPPVQRPLPPPPSGDGAVTPSYGSFSGHSGTTAMREAIGAARPGQVAGPPMDASQRRIRQAFGVLGLQLYDRAEEGHVEAAFRLGALLCADLSTTEGRFYLEKTKDRRHSRAAALCRIREPERLRQRALRTVYAFARAAHTDNEVQTAVSYCAVAARNDHADAAHMLATLLTALNQPELADRYLRHAAALGHSAARDHVGPDGTILHWSDERAQQESIRLLARIAPEPRFDSANATQPIDMAALFAKMKADELAEAVQRTLTVPPKSPARVSG</sequence>
<organism evidence="2 3">
    <name type="scientific">Actinomadura fibrosa</name>
    <dbReference type="NCBI Taxonomy" id="111802"/>
    <lineage>
        <taxon>Bacteria</taxon>
        <taxon>Bacillati</taxon>
        <taxon>Actinomycetota</taxon>
        <taxon>Actinomycetes</taxon>
        <taxon>Streptosporangiales</taxon>
        <taxon>Thermomonosporaceae</taxon>
        <taxon>Actinomadura</taxon>
    </lineage>
</organism>
<gene>
    <name evidence="2" type="ORF">ACFQZM_43835</name>
</gene>
<dbReference type="EMBL" id="JBHTGP010000031">
    <property type="protein sequence ID" value="MFD0691485.1"/>
    <property type="molecule type" value="Genomic_DNA"/>
</dbReference>
<keyword evidence="3" id="KW-1185">Reference proteome</keyword>
<dbReference type="RefSeq" id="WP_131755850.1">
    <property type="nucleotide sequence ID" value="NZ_CAACUY010000009.1"/>
</dbReference>
<reference evidence="3" key="1">
    <citation type="journal article" date="2019" name="Int. J. Syst. Evol. Microbiol.">
        <title>The Global Catalogue of Microorganisms (GCM) 10K type strain sequencing project: providing services to taxonomists for standard genome sequencing and annotation.</title>
        <authorList>
            <consortium name="The Broad Institute Genomics Platform"/>
            <consortium name="The Broad Institute Genome Sequencing Center for Infectious Disease"/>
            <person name="Wu L."/>
            <person name="Ma J."/>
        </authorList>
    </citation>
    <scope>NUCLEOTIDE SEQUENCE [LARGE SCALE GENOMIC DNA]</scope>
    <source>
        <strain evidence="3">JCM 9371</strain>
    </source>
</reference>
<comment type="caution">
    <text evidence="2">The sequence shown here is derived from an EMBL/GenBank/DDBJ whole genome shotgun (WGS) entry which is preliminary data.</text>
</comment>
<feature type="region of interest" description="Disordered" evidence="1">
    <location>
        <begin position="135"/>
        <end position="214"/>
    </location>
</feature>
<dbReference type="Gene3D" id="1.25.40.10">
    <property type="entry name" value="Tetratricopeptide repeat domain"/>
    <property type="match status" value="1"/>
</dbReference>